<dbReference type="PANTHER" id="PTHR43194">
    <property type="entry name" value="HYDROLASE ALPHA/BETA FOLD FAMILY"/>
    <property type="match status" value="1"/>
</dbReference>
<dbReference type="EMBL" id="JBHSBH010000010">
    <property type="protein sequence ID" value="MFC3997491.1"/>
    <property type="molecule type" value="Genomic_DNA"/>
</dbReference>
<dbReference type="GO" id="GO:0016787">
    <property type="term" value="F:hydrolase activity"/>
    <property type="evidence" value="ECO:0007669"/>
    <property type="project" value="UniProtKB-KW"/>
</dbReference>
<protein>
    <submittedName>
        <fullName evidence="2">Alpha/beta fold hydrolase</fullName>
    </submittedName>
</protein>
<keyword evidence="3" id="KW-1185">Reference proteome</keyword>
<name>A0ABV8FMX2_9ACTN</name>
<dbReference type="InterPro" id="IPR050228">
    <property type="entry name" value="Carboxylesterase_BioH"/>
</dbReference>
<dbReference type="PANTHER" id="PTHR43194:SF5">
    <property type="entry name" value="PIMELOYL-[ACYL-CARRIER PROTEIN] METHYL ESTER ESTERASE"/>
    <property type="match status" value="1"/>
</dbReference>
<feature type="domain" description="AB hydrolase-1" evidence="1">
    <location>
        <begin position="26"/>
        <end position="132"/>
    </location>
</feature>
<dbReference type="InterPro" id="IPR029058">
    <property type="entry name" value="AB_hydrolase_fold"/>
</dbReference>
<sequence>MTTTHDTGATAHRPLSYLRRGRGPGLLLAHGATGGTDANYGAVIDAFARHHTVVGPDYPGSGRTPRSATPLTLDGLADAVVAAADDAGVATFALHGYSLGGAVAIRAAVRHPGRVTALVLAAAFAHPSEAMHALLRTWHADLAASGPAGAADQVDLGRRVDVRDDLPRIAVPTLVLATTADELVAPGHSAELAAAIPGARRADLASGHHIWEDAPEEWAAQVLDFLAANGGPTR</sequence>
<proteinExistence type="predicted"/>
<evidence type="ECO:0000313" key="3">
    <source>
        <dbReference type="Proteomes" id="UP001595847"/>
    </source>
</evidence>
<gene>
    <name evidence="2" type="ORF">ACFOVU_16280</name>
</gene>
<keyword evidence="2" id="KW-0378">Hydrolase</keyword>
<dbReference type="RefSeq" id="WP_378534494.1">
    <property type="nucleotide sequence ID" value="NZ_JBHSBH010000010.1"/>
</dbReference>
<dbReference type="Proteomes" id="UP001595847">
    <property type="component" value="Unassembled WGS sequence"/>
</dbReference>
<evidence type="ECO:0000313" key="2">
    <source>
        <dbReference type="EMBL" id="MFC3997491.1"/>
    </source>
</evidence>
<organism evidence="2 3">
    <name type="scientific">Nocardiopsis sediminis</name>
    <dbReference type="NCBI Taxonomy" id="1778267"/>
    <lineage>
        <taxon>Bacteria</taxon>
        <taxon>Bacillati</taxon>
        <taxon>Actinomycetota</taxon>
        <taxon>Actinomycetes</taxon>
        <taxon>Streptosporangiales</taxon>
        <taxon>Nocardiopsidaceae</taxon>
        <taxon>Nocardiopsis</taxon>
    </lineage>
</organism>
<dbReference type="Pfam" id="PF00561">
    <property type="entry name" value="Abhydrolase_1"/>
    <property type="match status" value="1"/>
</dbReference>
<comment type="caution">
    <text evidence="2">The sequence shown here is derived from an EMBL/GenBank/DDBJ whole genome shotgun (WGS) entry which is preliminary data.</text>
</comment>
<reference evidence="3" key="1">
    <citation type="journal article" date="2019" name="Int. J. Syst. Evol. Microbiol.">
        <title>The Global Catalogue of Microorganisms (GCM) 10K type strain sequencing project: providing services to taxonomists for standard genome sequencing and annotation.</title>
        <authorList>
            <consortium name="The Broad Institute Genomics Platform"/>
            <consortium name="The Broad Institute Genome Sequencing Center for Infectious Disease"/>
            <person name="Wu L."/>
            <person name="Ma J."/>
        </authorList>
    </citation>
    <scope>NUCLEOTIDE SEQUENCE [LARGE SCALE GENOMIC DNA]</scope>
    <source>
        <strain evidence="3">TBRC 1826</strain>
    </source>
</reference>
<dbReference type="Gene3D" id="3.40.50.1820">
    <property type="entry name" value="alpha/beta hydrolase"/>
    <property type="match status" value="2"/>
</dbReference>
<accession>A0ABV8FMX2</accession>
<dbReference type="SUPFAM" id="SSF53474">
    <property type="entry name" value="alpha/beta-Hydrolases"/>
    <property type="match status" value="1"/>
</dbReference>
<evidence type="ECO:0000259" key="1">
    <source>
        <dbReference type="Pfam" id="PF00561"/>
    </source>
</evidence>
<dbReference type="PRINTS" id="PR00111">
    <property type="entry name" value="ABHYDROLASE"/>
</dbReference>
<dbReference type="InterPro" id="IPR000073">
    <property type="entry name" value="AB_hydrolase_1"/>
</dbReference>